<sequence>MYLANTPLAQARASAGSTTLARRGVPAALRVAVADAPGAGDDAVAAAGGGGGAGAEDVDGGSLLEGIGVAVGVGVGVRDGGCEGHCGERCEDEGGKAHFE</sequence>
<dbReference type="EMBL" id="JARH01000678">
    <property type="protein sequence ID" value="EXF77895.1"/>
    <property type="molecule type" value="Genomic_DNA"/>
</dbReference>
<comment type="caution">
    <text evidence="1">The sequence shown here is derived from an EMBL/GenBank/DDBJ whole genome shotgun (WGS) entry which is preliminary data.</text>
</comment>
<proteinExistence type="predicted"/>
<organism evidence="1 2">
    <name type="scientific">Colletotrichum fioriniae PJ7</name>
    <dbReference type="NCBI Taxonomy" id="1445577"/>
    <lineage>
        <taxon>Eukaryota</taxon>
        <taxon>Fungi</taxon>
        <taxon>Dikarya</taxon>
        <taxon>Ascomycota</taxon>
        <taxon>Pezizomycotina</taxon>
        <taxon>Sordariomycetes</taxon>
        <taxon>Hypocreomycetidae</taxon>
        <taxon>Glomerellales</taxon>
        <taxon>Glomerellaceae</taxon>
        <taxon>Colletotrichum</taxon>
        <taxon>Colletotrichum acutatum species complex</taxon>
    </lineage>
</organism>
<dbReference type="Proteomes" id="UP000020467">
    <property type="component" value="Unassembled WGS sequence"/>
</dbReference>
<reference evidence="1 2" key="1">
    <citation type="submission" date="2014-02" db="EMBL/GenBank/DDBJ databases">
        <title>The genome sequence of Colletotrichum fioriniae PJ7.</title>
        <authorList>
            <person name="Baroncelli R."/>
            <person name="Thon M.R."/>
        </authorList>
    </citation>
    <scope>NUCLEOTIDE SEQUENCE [LARGE SCALE GENOMIC DNA]</scope>
    <source>
        <strain evidence="1 2">PJ7</strain>
    </source>
</reference>
<dbReference type="HOGENOM" id="CLU_2305858_0_0_1"/>
<gene>
    <name evidence="1" type="ORF">CFIO01_04149</name>
</gene>
<accession>A0A010QMK1</accession>
<evidence type="ECO:0000313" key="1">
    <source>
        <dbReference type="EMBL" id="EXF77895.1"/>
    </source>
</evidence>
<dbReference type="KEGG" id="cfj:CFIO01_04149"/>
<dbReference type="AlphaFoldDB" id="A0A010QMK1"/>
<protein>
    <submittedName>
        <fullName evidence="1">Uncharacterized protein</fullName>
    </submittedName>
</protein>
<evidence type="ECO:0000313" key="2">
    <source>
        <dbReference type="Proteomes" id="UP000020467"/>
    </source>
</evidence>
<keyword evidence="2" id="KW-1185">Reference proteome</keyword>
<name>A0A010QMK1_9PEZI</name>